<reference evidence="3" key="1">
    <citation type="submission" date="2021-02" db="EMBL/GenBank/DDBJ databases">
        <authorList>
            <person name="Nowell W R."/>
        </authorList>
    </citation>
    <scope>NUCLEOTIDE SEQUENCE</scope>
</reference>
<dbReference type="Proteomes" id="UP000663845">
    <property type="component" value="Unassembled WGS sequence"/>
</dbReference>
<organism evidence="3 4">
    <name type="scientific">Adineta steineri</name>
    <dbReference type="NCBI Taxonomy" id="433720"/>
    <lineage>
        <taxon>Eukaryota</taxon>
        <taxon>Metazoa</taxon>
        <taxon>Spiralia</taxon>
        <taxon>Gnathifera</taxon>
        <taxon>Rotifera</taxon>
        <taxon>Eurotatoria</taxon>
        <taxon>Bdelloidea</taxon>
        <taxon>Adinetida</taxon>
        <taxon>Adinetidae</taxon>
        <taxon>Adineta</taxon>
    </lineage>
</organism>
<evidence type="ECO:0000313" key="4">
    <source>
        <dbReference type="Proteomes" id="UP000663845"/>
    </source>
</evidence>
<dbReference type="PROSITE" id="PS00018">
    <property type="entry name" value="EF_HAND_1"/>
    <property type="match status" value="2"/>
</dbReference>
<dbReference type="InterPro" id="IPR002048">
    <property type="entry name" value="EF_hand_dom"/>
</dbReference>
<evidence type="ECO:0000259" key="2">
    <source>
        <dbReference type="PROSITE" id="PS50222"/>
    </source>
</evidence>
<evidence type="ECO:0000256" key="1">
    <source>
        <dbReference type="ARBA" id="ARBA00022837"/>
    </source>
</evidence>
<sequence>MSKMKSIQTLAYKSVENETDNEDLINDIQTENIHLLKALSTSYDTDLRSLSPLLVSNENQSDQIIVNSSSNENEIEKNDQAFVEDTEKVSVTLTLTTEAANNVQSVIAAVADLLKIAYPTTFDVHQTLNNNNNNNNNNSTKKLQQFFTKTLDTNNDGLVNWTDFEAAIESIVSKDEAAKNARLKVLRKRLEQHFQKYFWDLCAVGDANKDGNIDLDEWLDVMNDIIGGLKDKNEFPEWYEGLHRALFRANEFLDERSVLKDEFANMLISWDIDESSAEKAYDYITEHGKKRMDYNLFSEFMKKFFLNETPKHPLNLGLD</sequence>
<evidence type="ECO:0000313" key="3">
    <source>
        <dbReference type="EMBL" id="CAF1278393.1"/>
    </source>
</evidence>
<dbReference type="SUPFAM" id="SSF47473">
    <property type="entry name" value="EF-hand"/>
    <property type="match status" value="1"/>
</dbReference>
<gene>
    <name evidence="3" type="ORF">JYZ213_LOCUS31091</name>
</gene>
<feature type="domain" description="EF-hand" evidence="2">
    <location>
        <begin position="193"/>
        <end position="228"/>
    </location>
</feature>
<dbReference type="InterPro" id="IPR018247">
    <property type="entry name" value="EF_Hand_1_Ca_BS"/>
</dbReference>
<keyword evidence="1" id="KW-0106">Calcium</keyword>
<dbReference type="AlphaFoldDB" id="A0A815C333"/>
<dbReference type="EMBL" id="CAJNOG010000514">
    <property type="protein sequence ID" value="CAF1278393.1"/>
    <property type="molecule type" value="Genomic_DNA"/>
</dbReference>
<proteinExistence type="predicted"/>
<protein>
    <recommendedName>
        <fullName evidence="2">EF-hand domain-containing protein</fullName>
    </recommendedName>
</protein>
<name>A0A815C333_9BILA</name>
<comment type="caution">
    <text evidence="3">The sequence shown here is derived from an EMBL/GenBank/DDBJ whole genome shotgun (WGS) entry which is preliminary data.</text>
</comment>
<feature type="domain" description="EF-hand" evidence="2">
    <location>
        <begin position="138"/>
        <end position="174"/>
    </location>
</feature>
<dbReference type="InterPro" id="IPR011992">
    <property type="entry name" value="EF-hand-dom_pair"/>
</dbReference>
<dbReference type="GO" id="GO:0005509">
    <property type="term" value="F:calcium ion binding"/>
    <property type="evidence" value="ECO:0007669"/>
    <property type="project" value="InterPro"/>
</dbReference>
<accession>A0A815C333</accession>
<dbReference type="PROSITE" id="PS50222">
    <property type="entry name" value="EF_HAND_2"/>
    <property type="match status" value="2"/>
</dbReference>
<dbReference type="Gene3D" id="1.10.238.10">
    <property type="entry name" value="EF-hand"/>
    <property type="match status" value="1"/>
</dbReference>